<comment type="caution">
    <text evidence="6">The sequence shown here is derived from an EMBL/GenBank/DDBJ whole genome shotgun (WGS) entry which is preliminary data.</text>
</comment>
<dbReference type="Proteomes" id="UP000550401">
    <property type="component" value="Unassembled WGS sequence"/>
</dbReference>
<dbReference type="Gene3D" id="1.10.1660.10">
    <property type="match status" value="1"/>
</dbReference>
<gene>
    <name evidence="6" type="ORF">FHW12_000760</name>
</gene>
<dbReference type="PANTHER" id="PTHR30204:SF69">
    <property type="entry name" value="MERR-FAMILY TRANSCRIPTIONAL REGULATOR"/>
    <property type="match status" value="1"/>
</dbReference>
<dbReference type="InterPro" id="IPR012925">
    <property type="entry name" value="TipAS_dom"/>
</dbReference>
<dbReference type="GO" id="GO:0003700">
    <property type="term" value="F:DNA-binding transcription factor activity"/>
    <property type="evidence" value="ECO:0007669"/>
    <property type="project" value="InterPro"/>
</dbReference>
<dbReference type="GO" id="GO:0003677">
    <property type="term" value="F:DNA binding"/>
    <property type="evidence" value="ECO:0007669"/>
    <property type="project" value="UniProtKB-KW"/>
</dbReference>
<keyword evidence="1" id="KW-0678">Repressor</keyword>
<dbReference type="SUPFAM" id="SSF46955">
    <property type="entry name" value="Putative DNA-binding domain"/>
    <property type="match status" value="1"/>
</dbReference>
<dbReference type="PANTHER" id="PTHR30204">
    <property type="entry name" value="REDOX-CYCLING DRUG-SENSING TRANSCRIPTIONAL ACTIVATOR SOXR"/>
    <property type="match status" value="1"/>
</dbReference>
<evidence type="ECO:0000313" key="7">
    <source>
        <dbReference type="Proteomes" id="UP000550401"/>
    </source>
</evidence>
<organism evidence="6 7">
    <name type="scientific">Dokdonella fugitiva</name>
    <dbReference type="NCBI Taxonomy" id="328517"/>
    <lineage>
        <taxon>Bacteria</taxon>
        <taxon>Pseudomonadati</taxon>
        <taxon>Pseudomonadota</taxon>
        <taxon>Gammaproteobacteria</taxon>
        <taxon>Lysobacterales</taxon>
        <taxon>Rhodanobacteraceae</taxon>
        <taxon>Dokdonella</taxon>
    </lineage>
</organism>
<evidence type="ECO:0000256" key="2">
    <source>
        <dbReference type="ARBA" id="ARBA00023015"/>
    </source>
</evidence>
<dbReference type="PRINTS" id="PR00040">
    <property type="entry name" value="HTHMERR"/>
</dbReference>
<evidence type="ECO:0000256" key="1">
    <source>
        <dbReference type="ARBA" id="ARBA00022491"/>
    </source>
</evidence>
<evidence type="ECO:0000256" key="4">
    <source>
        <dbReference type="ARBA" id="ARBA00023163"/>
    </source>
</evidence>
<dbReference type="EMBL" id="JACGXL010000001">
    <property type="protein sequence ID" value="MBA8886569.1"/>
    <property type="molecule type" value="Genomic_DNA"/>
</dbReference>
<keyword evidence="4" id="KW-0804">Transcription</keyword>
<evidence type="ECO:0000259" key="5">
    <source>
        <dbReference type="PROSITE" id="PS50937"/>
    </source>
</evidence>
<dbReference type="InterPro" id="IPR047057">
    <property type="entry name" value="MerR_fam"/>
</dbReference>
<dbReference type="Pfam" id="PF07739">
    <property type="entry name" value="TipAS"/>
    <property type="match status" value="1"/>
</dbReference>
<dbReference type="PROSITE" id="PS50937">
    <property type="entry name" value="HTH_MERR_2"/>
    <property type="match status" value="1"/>
</dbReference>
<keyword evidence="2" id="KW-0805">Transcription regulation</keyword>
<name>A0A839EY03_9GAMM</name>
<feature type="domain" description="HTH merR-type" evidence="5">
    <location>
        <begin position="4"/>
        <end position="73"/>
    </location>
</feature>
<keyword evidence="7" id="KW-1185">Reference proteome</keyword>
<dbReference type="PROSITE" id="PS00552">
    <property type="entry name" value="HTH_MERR_1"/>
    <property type="match status" value="1"/>
</dbReference>
<dbReference type="CDD" id="cd01106">
    <property type="entry name" value="HTH_TipAL-Mta"/>
    <property type="match status" value="1"/>
</dbReference>
<evidence type="ECO:0000313" key="6">
    <source>
        <dbReference type="EMBL" id="MBA8886569.1"/>
    </source>
</evidence>
<dbReference type="InterPro" id="IPR000551">
    <property type="entry name" value="MerR-type_HTH_dom"/>
</dbReference>
<dbReference type="SMART" id="SM00422">
    <property type="entry name" value="HTH_MERR"/>
    <property type="match status" value="1"/>
</dbReference>
<proteinExistence type="predicted"/>
<dbReference type="InterPro" id="IPR009061">
    <property type="entry name" value="DNA-bd_dom_put_sf"/>
</dbReference>
<dbReference type="RefSeq" id="WP_182529637.1">
    <property type="nucleotide sequence ID" value="NZ_JACGXL010000001.1"/>
</dbReference>
<evidence type="ECO:0000256" key="3">
    <source>
        <dbReference type="ARBA" id="ARBA00023125"/>
    </source>
</evidence>
<sequence length="244" mass="26502">MSTRYTVSQIARRTGLTVRALHHYEAAGLLRPASRSDAGYRLYGEAELLRLQHIVSLKALGFSLADIRACIDADAPSLGGALARQIERLREAVVRQQELLGRLERIAHQLAAGATIDAETLLNGIEATTIMQNHFSNEQLQAIKARGDALGAERIREVERAWPEVIAGMQAALALDKDPASAEVRALARRWRGLLREFTGGDAGILQSMNAMFRAEPAVMQARTGIDPVLLAYASKAVGLLGED</sequence>
<dbReference type="Pfam" id="PF13411">
    <property type="entry name" value="MerR_1"/>
    <property type="match status" value="1"/>
</dbReference>
<protein>
    <submittedName>
        <fullName evidence="6">DNA-binding transcriptional MerR regulator</fullName>
    </submittedName>
</protein>
<keyword evidence="3 6" id="KW-0238">DNA-binding</keyword>
<dbReference type="AlphaFoldDB" id="A0A839EY03"/>
<accession>A0A839EY03</accession>
<reference evidence="6 7" key="1">
    <citation type="submission" date="2020-07" db="EMBL/GenBank/DDBJ databases">
        <title>Genomic Encyclopedia of Type Strains, Phase IV (KMG-V): Genome sequencing to study the core and pangenomes of soil and plant-associated prokaryotes.</title>
        <authorList>
            <person name="Whitman W."/>
        </authorList>
    </citation>
    <scope>NUCLEOTIDE SEQUENCE [LARGE SCALE GENOMIC DNA]</scope>
    <source>
        <strain evidence="6 7">RH2WT43</strain>
    </source>
</reference>